<name>A0A7G9Y9R7_9EURY</name>
<evidence type="ECO:0000313" key="2">
    <source>
        <dbReference type="EMBL" id="QNO44751.1"/>
    </source>
</evidence>
<keyword evidence="1" id="KW-1133">Transmembrane helix</keyword>
<feature type="transmembrane region" description="Helical" evidence="1">
    <location>
        <begin position="67"/>
        <end position="84"/>
    </location>
</feature>
<organism evidence="2">
    <name type="scientific">Candidatus Methanogaster sp. ANME-2c ERB4</name>
    <dbReference type="NCBI Taxonomy" id="2759911"/>
    <lineage>
        <taxon>Archaea</taxon>
        <taxon>Methanobacteriati</taxon>
        <taxon>Methanobacteriota</taxon>
        <taxon>Stenosarchaea group</taxon>
        <taxon>Methanomicrobia</taxon>
        <taxon>Methanosarcinales</taxon>
        <taxon>ANME-2 cluster</taxon>
        <taxon>Candidatus Methanogasteraceae</taxon>
        <taxon>Candidatus Methanogaster</taxon>
    </lineage>
</organism>
<sequence>MKEQQQLNLNGVKKESLFRGLCIGIGLVLGAGTGVAIDNIVIEMGVALMLGIAIAVYAVVNTSPKGFISDFSIGFLVGISAIVISSTQSVTGLITVVTIATIVVVLIDRSSSSPSPTPTRTTTQGDETVNLANVNAIEIMLLESFPVQVNVGASGEHPDSCTKVDEITTRREGNTFVVTISAFRPADAMCAEVITPYEEVIALDVVGLKAGVYTVEVNGIRDTFELQTDN</sequence>
<keyword evidence="1" id="KW-0472">Membrane</keyword>
<feature type="transmembrane region" description="Helical" evidence="1">
    <location>
        <begin position="40"/>
        <end position="60"/>
    </location>
</feature>
<evidence type="ECO:0000256" key="1">
    <source>
        <dbReference type="SAM" id="Phobius"/>
    </source>
</evidence>
<protein>
    <submittedName>
        <fullName evidence="2">Uncharacterized protein</fullName>
    </submittedName>
</protein>
<keyword evidence="1" id="KW-0812">Transmembrane</keyword>
<feature type="transmembrane region" description="Helical" evidence="1">
    <location>
        <begin position="90"/>
        <end position="107"/>
    </location>
</feature>
<reference evidence="2" key="1">
    <citation type="submission" date="2020-06" db="EMBL/GenBank/DDBJ databases">
        <title>Unique genomic features of the anaerobic methanotrophic archaea.</title>
        <authorList>
            <person name="Chadwick G.L."/>
            <person name="Skennerton C.T."/>
            <person name="Laso-Perez R."/>
            <person name="Leu A.O."/>
            <person name="Speth D.R."/>
            <person name="Yu H."/>
            <person name="Morgan-Lang C."/>
            <person name="Hatzenpichler R."/>
            <person name="Goudeau D."/>
            <person name="Malmstrom R."/>
            <person name="Brazelton W.J."/>
            <person name="Woyke T."/>
            <person name="Hallam S.J."/>
            <person name="Tyson G.W."/>
            <person name="Wegener G."/>
            <person name="Boetius A."/>
            <person name="Orphan V."/>
        </authorList>
    </citation>
    <scope>NUCLEOTIDE SEQUENCE</scope>
</reference>
<gene>
    <name evidence="2" type="ORF">KLGCGMKP_00013</name>
</gene>
<accession>A0A7G9Y9R7</accession>
<dbReference type="EMBL" id="MT631009">
    <property type="protein sequence ID" value="QNO44751.1"/>
    <property type="molecule type" value="Genomic_DNA"/>
</dbReference>
<proteinExistence type="predicted"/>
<feature type="transmembrane region" description="Helical" evidence="1">
    <location>
        <begin position="16"/>
        <end position="34"/>
    </location>
</feature>
<dbReference type="AlphaFoldDB" id="A0A7G9Y9R7"/>